<reference evidence="3" key="1">
    <citation type="submission" date="2016-10" db="EMBL/GenBank/DDBJ databases">
        <authorList>
            <person name="Varghese N."/>
            <person name="Submissions S."/>
        </authorList>
    </citation>
    <scope>NUCLEOTIDE SEQUENCE [LARGE SCALE GENOMIC DNA]</scope>
    <source>
        <strain evidence="3">CGMCC 1.8946</strain>
    </source>
</reference>
<name>A0A1G4TGB2_9BACL</name>
<dbReference type="STRING" id="624147.SAMN04487970_105148"/>
<sequence length="253" mass="29536">MKLHFVKKEINLPAKKYIVFIPNFSTDKMFALEHRCGSYMLFGEQKSLQYLACLFLAASIHRDKIIYVPGTTRLLPKDLHHFSVYNKNLDMVFMHHSIQFKTKLWKEMKQRMFRTKGELKSFECNPRQFSDLGYEDCSPFTYAENKDKILIKKYADTLFFYGSKKVFEVASGGLEPLSRTGASYFIRNGGHDHDHLELFTAKHQGLCVDFYDEALWRKSQHDRQEGRRPNETKYSEAQQTGTNEIAAEKSGMV</sequence>
<organism evidence="2 3">
    <name type="scientific">Paenibacillus tianmuensis</name>
    <dbReference type="NCBI Taxonomy" id="624147"/>
    <lineage>
        <taxon>Bacteria</taxon>
        <taxon>Bacillati</taxon>
        <taxon>Bacillota</taxon>
        <taxon>Bacilli</taxon>
        <taxon>Bacillales</taxon>
        <taxon>Paenibacillaceae</taxon>
        <taxon>Paenibacillus</taxon>
    </lineage>
</organism>
<protein>
    <submittedName>
        <fullName evidence="2">Uncharacterized protein</fullName>
    </submittedName>
</protein>
<dbReference type="AlphaFoldDB" id="A0A1G4TGB2"/>
<feature type="region of interest" description="Disordered" evidence="1">
    <location>
        <begin position="219"/>
        <end position="253"/>
    </location>
</feature>
<accession>A0A1G4TGB2</accession>
<keyword evidence="3" id="KW-1185">Reference proteome</keyword>
<evidence type="ECO:0000313" key="2">
    <source>
        <dbReference type="EMBL" id="SCW80421.1"/>
    </source>
</evidence>
<proteinExistence type="predicted"/>
<dbReference type="RefSeq" id="WP_174551312.1">
    <property type="nucleotide sequence ID" value="NZ_FMTT01000051.1"/>
</dbReference>
<evidence type="ECO:0000256" key="1">
    <source>
        <dbReference type="SAM" id="MobiDB-lite"/>
    </source>
</evidence>
<gene>
    <name evidence="2" type="ORF">SAMN04487970_105148</name>
</gene>
<feature type="compositionally biased region" description="Basic and acidic residues" evidence="1">
    <location>
        <begin position="219"/>
        <end position="234"/>
    </location>
</feature>
<dbReference type="EMBL" id="FMTT01000051">
    <property type="protein sequence ID" value="SCW80421.1"/>
    <property type="molecule type" value="Genomic_DNA"/>
</dbReference>
<evidence type="ECO:0000313" key="3">
    <source>
        <dbReference type="Proteomes" id="UP000198601"/>
    </source>
</evidence>
<dbReference type="Proteomes" id="UP000198601">
    <property type="component" value="Unassembled WGS sequence"/>
</dbReference>